<protein>
    <recommendedName>
        <fullName evidence="6">THAP-type domain-containing protein</fullName>
    </recommendedName>
</protein>
<dbReference type="GO" id="GO:0008270">
    <property type="term" value="F:zinc ion binding"/>
    <property type="evidence" value="ECO:0007669"/>
    <property type="project" value="UniProtKB-KW"/>
</dbReference>
<gene>
    <name evidence="7" type="ORF">LOD99_6223</name>
</gene>
<dbReference type="EMBL" id="JAKMXF010000315">
    <property type="protein sequence ID" value="KAI6650008.1"/>
    <property type="molecule type" value="Genomic_DNA"/>
</dbReference>
<keyword evidence="1" id="KW-0479">Metal-binding</keyword>
<feature type="domain" description="THAP-type" evidence="6">
    <location>
        <begin position="1"/>
        <end position="95"/>
    </location>
</feature>
<evidence type="ECO:0000313" key="8">
    <source>
        <dbReference type="Proteomes" id="UP001165289"/>
    </source>
</evidence>
<reference evidence="7 8" key="1">
    <citation type="journal article" date="2023" name="BMC Biol.">
        <title>The compact genome of the sponge Oopsacas minuta (Hexactinellida) is lacking key metazoan core genes.</title>
        <authorList>
            <person name="Santini S."/>
            <person name="Schenkelaars Q."/>
            <person name="Jourda C."/>
            <person name="Duchesne M."/>
            <person name="Belahbib H."/>
            <person name="Rocher C."/>
            <person name="Selva M."/>
            <person name="Riesgo A."/>
            <person name="Vervoort M."/>
            <person name="Leys S.P."/>
            <person name="Kodjabachian L."/>
            <person name="Le Bivic A."/>
            <person name="Borchiellini C."/>
            <person name="Claverie J.M."/>
            <person name="Renard E."/>
        </authorList>
    </citation>
    <scope>NUCLEOTIDE SEQUENCE [LARGE SCALE GENOMIC DNA]</scope>
    <source>
        <strain evidence="7">SPO-2</strain>
    </source>
</reference>
<keyword evidence="2 5" id="KW-0863">Zinc-finger</keyword>
<comment type="caution">
    <text evidence="7">The sequence shown here is derived from an EMBL/GenBank/DDBJ whole genome shotgun (WGS) entry which is preliminary data.</text>
</comment>
<dbReference type="Pfam" id="PF05485">
    <property type="entry name" value="THAP"/>
    <property type="match status" value="1"/>
</dbReference>
<dbReference type="Proteomes" id="UP001165289">
    <property type="component" value="Unassembled WGS sequence"/>
</dbReference>
<dbReference type="AlphaFoldDB" id="A0AAV7JM19"/>
<evidence type="ECO:0000256" key="4">
    <source>
        <dbReference type="ARBA" id="ARBA00023125"/>
    </source>
</evidence>
<organism evidence="7 8">
    <name type="scientific">Oopsacas minuta</name>
    <dbReference type="NCBI Taxonomy" id="111878"/>
    <lineage>
        <taxon>Eukaryota</taxon>
        <taxon>Metazoa</taxon>
        <taxon>Porifera</taxon>
        <taxon>Hexactinellida</taxon>
        <taxon>Hexasterophora</taxon>
        <taxon>Lyssacinosida</taxon>
        <taxon>Leucopsacidae</taxon>
        <taxon>Oopsacas</taxon>
    </lineage>
</organism>
<evidence type="ECO:0000259" key="6">
    <source>
        <dbReference type="PROSITE" id="PS50950"/>
    </source>
</evidence>
<dbReference type="PROSITE" id="PS50950">
    <property type="entry name" value="ZF_THAP"/>
    <property type="match status" value="1"/>
</dbReference>
<evidence type="ECO:0000256" key="5">
    <source>
        <dbReference type="PROSITE-ProRule" id="PRU00309"/>
    </source>
</evidence>
<dbReference type="SUPFAM" id="SSF57716">
    <property type="entry name" value="Glucocorticoid receptor-like (DNA-binding domain)"/>
    <property type="match status" value="1"/>
</dbReference>
<sequence>MPSICSAPGCRFNYDGEPHTPIFRMPNDPPHIVSQWKEFLQKEPIEEIMKIYVCLKHSRDEDIDVFFSIPQPDGSILQDNAASPRLCSLAVLCLLPGCPSYLSHFLINRFQYLFMKMRFGFVNIVR</sequence>
<keyword evidence="4 5" id="KW-0238">DNA-binding</keyword>
<evidence type="ECO:0000256" key="3">
    <source>
        <dbReference type="ARBA" id="ARBA00022833"/>
    </source>
</evidence>
<evidence type="ECO:0000313" key="7">
    <source>
        <dbReference type="EMBL" id="KAI6650008.1"/>
    </source>
</evidence>
<name>A0AAV7JM19_9METZ</name>
<keyword evidence="8" id="KW-1185">Reference proteome</keyword>
<dbReference type="InterPro" id="IPR006612">
    <property type="entry name" value="THAP_Znf"/>
</dbReference>
<evidence type="ECO:0000256" key="2">
    <source>
        <dbReference type="ARBA" id="ARBA00022771"/>
    </source>
</evidence>
<proteinExistence type="predicted"/>
<dbReference type="GO" id="GO:0003677">
    <property type="term" value="F:DNA binding"/>
    <property type="evidence" value="ECO:0007669"/>
    <property type="project" value="UniProtKB-UniRule"/>
</dbReference>
<evidence type="ECO:0000256" key="1">
    <source>
        <dbReference type="ARBA" id="ARBA00022723"/>
    </source>
</evidence>
<keyword evidence="3" id="KW-0862">Zinc</keyword>
<accession>A0AAV7JM19</accession>